<dbReference type="AlphaFoldDB" id="A0A1R2CIB3"/>
<organism evidence="2 3">
    <name type="scientific">Stentor coeruleus</name>
    <dbReference type="NCBI Taxonomy" id="5963"/>
    <lineage>
        <taxon>Eukaryota</taxon>
        <taxon>Sar</taxon>
        <taxon>Alveolata</taxon>
        <taxon>Ciliophora</taxon>
        <taxon>Postciliodesmatophora</taxon>
        <taxon>Heterotrichea</taxon>
        <taxon>Heterotrichida</taxon>
        <taxon>Stentoridae</taxon>
        <taxon>Stentor</taxon>
    </lineage>
</organism>
<feature type="region of interest" description="Disordered" evidence="1">
    <location>
        <begin position="115"/>
        <end position="136"/>
    </location>
</feature>
<dbReference type="Proteomes" id="UP000187209">
    <property type="component" value="Unassembled WGS sequence"/>
</dbReference>
<proteinExistence type="predicted"/>
<comment type="caution">
    <text evidence="2">The sequence shown here is derived from an EMBL/GenBank/DDBJ whole genome shotgun (WGS) entry which is preliminary data.</text>
</comment>
<name>A0A1R2CIB3_9CILI</name>
<reference evidence="2 3" key="1">
    <citation type="submission" date="2016-11" db="EMBL/GenBank/DDBJ databases">
        <title>The macronuclear genome of Stentor coeruleus: a giant cell with tiny introns.</title>
        <authorList>
            <person name="Slabodnick M."/>
            <person name="Ruby J.G."/>
            <person name="Reiff S.B."/>
            <person name="Swart E.C."/>
            <person name="Gosai S."/>
            <person name="Prabakaran S."/>
            <person name="Witkowska E."/>
            <person name="Larue G.E."/>
            <person name="Fisher S."/>
            <person name="Freeman R.M."/>
            <person name="Gunawardena J."/>
            <person name="Chu W."/>
            <person name="Stover N.A."/>
            <person name="Gregory B.D."/>
            <person name="Nowacki M."/>
            <person name="Derisi J."/>
            <person name="Roy S.W."/>
            <person name="Marshall W.F."/>
            <person name="Sood P."/>
        </authorList>
    </citation>
    <scope>NUCLEOTIDE SEQUENCE [LARGE SCALE GENOMIC DNA]</scope>
    <source>
        <strain evidence="2">WM001</strain>
    </source>
</reference>
<feature type="compositionally biased region" description="Basic residues" evidence="1">
    <location>
        <begin position="121"/>
        <end position="136"/>
    </location>
</feature>
<accession>A0A1R2CIB3</accession>
<keyword evidence="3" id="KW-1185">Reference proteome</keyword>
<evidence type="ECO:0000313" key="3">
    <source>
        <dbReference type="Proteomes" id="UP000187209"/>
    </source>
</evidence>
<sequence>MIQVMGMPEVVAPEEVLDVQNVTQLIMREREKRLNLTKEIIFQKQKNFQLENFIEELVDSLQLPQEKKVVEEIVDDTVKVGAYSANTRMMKIKKYKLKLKKYRSRVTISREFKGRSLASKMKPRHNGKFAKKTQTI</sequence>
<evidence type="ECO:0000313" key="2">
    <source>
        <dbReference type="EMBL" id="OMJ88769.1"/>
    </source>
</evidence>
<evidence type="ECO:0000256" key="1">
    <source>
        <dbReference type="SAM" id="MobiDB-lite"/>
    </source>
</evidence>
<dbReference type="EMBL" id="MPUH01000142">
    <property type="protein sequence ID" value="OMJ88769.1"/>
    <property type="molecule type" value="Genomic_DNA"/>
</dbReference>
<gene>
    <name evidence="2" type="ORF">SteCoe_9234</name>
</gene>
<protein>
    <submittedName>
        <fullName evidence="2">Uncharacterized protein</fullName>
    </submittedName>
</protein>